<dbReference type="EMBL" id="JAUJYN010000019">
    <property type="protein sequence ID" value="KAK1258327.1"/>
    <property type="molecule type" value="Genomic_DNA"/>
</dbReference>
<keyword evidence="4 6" id="KW-0862">Zinc</keyword>
<keyword evidence="2 6" id="KW-0479">Metal-binding</keyword>
<evidence type="ECO:0000256" key="6">
    <source>
        <dbReference type="RuleBase" id="RU367018"/>
    </source>
</evidence>
<evidence type="ECO:0000256" key="4">
    <source>
        <dbReference type="ARBA" id="ARBA00022833"/>
    </source>
</evidence>
<dbReference type="Pfam" id="PF03101">
    <property type="entry name" value="FAR1"/>
    <property type="match status" value="1"/>
</dbReference>
<dbReference type="GO" id="GO:0006355">
    <property type="term" value="P:regulation of DNA-templated transcription"/>
    <property type="evidence" value="ECO:0007669"/>
    <property type="project" value="UniProtKB-UniRule"/>
</dbReference>
<evidence type="ECO:0000259" key="7">
    <source>
        <dbReference type="PROSITE" id="PS50966"/>
    </source>
</evidence>
<dbReference type="InterPro" id="IPR006564">
    <property type="entry name" value="Znf_PMZ"/>
</dbReference>
<dbReference type="PANTHER" id="PTHR31669">
    <property type="entry name" value="PROTEIN FAR1-RELATED SEQUENCE 10-RELATED"/>
    <property type="match status" value="1"/>
</dbReference>
<comment type="subcellular location">
    <subcellularLocation>
        <location evidence="6">Nucleus</location>
    </subcellularLocation>
</comment>
<reference evidence="8" key="2">
    <citation type="submission" date="2023-06" db="EMBL/GenBank/DDBJ databases">
        <authorList>
            <person name="Ma L."/>
            <person name="Liu K.-W."/>
            <person name="Li Z."/>
            <person name="Hsiao Y.-Y."/>
            <person name="Qi Y."/>
            <person name="Fu T."/>
            <person name="Tang G."/>
            <person name="Zhang D."/>
            <person name="Sun W.-H."/>
            <person name="Liu D.-K."/>
            <person name="Li Y."/>
            <person name="Chen G.-Z."/>
            <person name="Liu X.-D."/>
            <person name="Liao X.-Y."/>
            <person name="Jiang Y.-T."/>
            <person name="Yu X."/>
            <person name="Hao Y."/>
            <person name="Huang J."/>
            <person name="Zhao X.-W."/>
            <person name="Ke S."/>
            <person name="Chen Y.-Y."/>
            <person name="Wu W.-L."/>
            <person name="Hsu J.-L."/>
            <person name="Lin Y.-F."/>
            <person name="Huang M.-D."/>
            <person name="Li C.-Y."/>
            <person name="Huang L."/>
            <person name="Wang Z.-W."/>
            <person name="Zhao X."/>
            <person name="Zhong W.-Y."/>
            <person name="Peng D.-H."/>
            <person name="Ahmad S."/>
            <person name="Lan S."/>
            <person name="Zhang J.-S."/>
            <person name="Tsai W.-C."/>
            <person name="Van De Peer Y."/>
            <person name="Liu Z.-J."/>
        </authorList>
    </citation>
    <scope>NUCLEOTIDE SEQUENCE</scope>
    <source>
        <strain evidence="8">SCP</strain>
        <tissue evidence="8">Leaves</tissue>
    </source>
</reference>
<evidence type="ECO:0000313" key="9">
    <source>
        <dbReference type="Proteomes" id="UP001179952"/>
    </source>
</evidence>
<comment type="caution">
    <text evidence="8">The sequence shown here is derived from an EMBL/GenBank/DDBJ whole genome shotgun (WGS) entry which is preliminary data.</text>
</comment>
<name>A0AAV9A2E7_ACOGR</name>
<accession>A0AAV9A2E7</accession>
<dbReference type="InterPro" id="IPR007527">
    <property type="entry name" value="Znf_SWIM"/>
</dbReference>
<dbReference type="PANTHER" id="PTHR31669:SF306">
    <property type="entry name" value="PROTEIN FAR1-RELATED SEQUENCE"/>
    <property type="match status" value="1"/>
</dbReference>
<evidence type="ECO:0000256" key="5">
    <source>
        <dbReference type="PROSITE-ProRule" id="PRU00325"/>
    </source>
</evidence>
<reference evidence="8" key="1">
    <citation type="journal article" date="2023" name="Nat. Commun.">
        <title>Diploid and tetraploid genomes of Acorus and the evolution of monocots.</title>
        <authorList>
            <person name="Ma L."/>
            <person name="Liu K.W."/>
            <person name="Li Z."/>
            <person name="Hsiao Y.Y."/>
            <person name="Qi Y."/>
            <person name="Fu T."/>
            <person name="Tang G.D."/>
            <person name="Zhang D."/>
            <person name="Sun W.H."/>
            <person name="Liu D.K."/>
            <person name="Li Y."/>
            <person name="Chen G.Z."/>
            <person name="Liu X.D."/>
            <person name="Liao X.Y."/>
            <person name="Jiang Y.T."/>
            <person name="Yu X."/>
            <person name="Hao Y."/>
            <person name="Huang J."/>
            <person name="Zhao X.W."/>
            <person name="Ke S."/>
            <person name="Chen Y.Y."/>
            <person name="Wu W.L."/>
            <person name="Hsu J.L."/>
            <person name="Lin Y.F."/>
            <person name="Huang M.D."/>
            <person name="Li C.Y."/>
            <person name="Huang L."/>
            <person name="Wang Z.W."/>
            <person name="Zhao X."/>
            <person name="Zhong W.Y."/>
            <person name="Peng D.H."/>
            <person name="Ahmad S."/>
            <person name="Lan S."/>
            <person name="Zhang J.S."/>
            <person name="Tsai W.C."/>
            <person name="Van de Peer Y."/>
            <person name="Liu Z.J."/>
        </authorList>
    </citation>
    <scope>NUCLEOTIDE SEQUENCE</scope>
    <source>
        <strain evidence="8">SCP</strain>
    </source>
</reference>
<keyword evidence="6" id="KW-0539">Nucleus</keyword>
<dbReference type="Pfam" id="PF04434">
    <property type="entry name" value="SWIM"/>
    <property type="match status" value="1"/>
</dbReference>
<keyword evidence="9" id="KW-1185">Reference proteome</keyword>
<dbReference type="InterPro" id="IPR004330">
    <property type="entry name" value="FAR1_DNA_bnd_dom"/>
</dbReference>
<evidence type="ECO:0000313" key="8">
    <source>
        <dbReference type="EMBL" id="KAK1258327.1"/>
    </source>
</evidence>
<comment type="function">
    <text evidence="6">Putative transcription activator involved in regulating light control of development.</text>
</comment>
<keyword evidence="3 5" id="KW-0863">Zinc-finger</keyword>
<gene>
    <name evidence="8" type="ORF">QJS04_geneDACA009304</name>
</gene>
<organism evidence="8 9">
    <name type="scientific">Acorus gramineus</name>
    <name type="common">Dwarf sweet flag</name>
    <dbReference type="NCBI Taxonomy" id="55184"/>
    <lineage>
        <taxon>Eukaryota</taxon>
        <taxon>Viridiplantae</taxon>
        <taxon>Streptophyta</taxon>
        <taxon>Embryophyta</taxon>
        <taxon>Tracheophyta</taxon>
        <taxon>Spermatophyta</taxon>
        <taxon>Magnoliopsida</taxon>
        <taxon>Liliopsida</taxon>
        <taxon>Acoraceae</taxon>
        <taxon>Acorus</taxon>
    </lineage>
</organism>
<sequence>MSSAHDGVDETVECVEALHEDGSGDWIPDFDDEYKPEIGMSFDSIEEAEKFYMSYAKIAGFSVRKASTKYHNVDGSKELYMRDFVCSKEGFKNSSTSKSIPKYNRGHTRVGCRAKISLMKDDQQWKCGSMLKHSEGQGQVYIVKRAGDSTKVRKVFYNLSSHEIACSCKKFENEGIPCSHILAVLRNNFIDCLPENLILQRWTVTAKAKTVYDDDGVELQGHAASSKWEGTRNRLIARGFTECLHDASEEVCNAAEEMLDDL</sequence>
<comment type="similarity">
    <text evidence="1 6">Belongs to the FHY3/FAR1 family.</text>
</comment>
<dbReference type="PROSITE" id="PS50966">
    <property type="entry name" value="ZF_SWIM"/>
    <property type="match status" value="1"/>
</dbReference>
<dbReference type="Proteomes" id="UP001179952">
    <property type="component" value="Unassembled WGS sequence"/>
</dbReference>
<evidence type="ECO:0000256" key="1">
    <source>
        <dbReference type="ARBA" id="ARBA00005889"/>
    </source>
</evidence>
<protein>
    <recommendedName>
        <fullName evidence="6">Protein FAR1-RELATED SEQUENCE</fullName>
    </recommendedName>
</protein>
<feature type="domain" description="SWIM-type" evidence="7">
    <location>
        <begin position="157"/>
        <end position="189"/>
    </location>
</feature>
<dbReference type="GO" id="GO:0005634">
    <property type="term" value="C:nucleus"/>
    <property type="evidence" value="ECO:0007669"/>
    <property type="project" value="UniProtKB-SubCell"/>
</dbReference>
<dbReference type="GO" id="GO:0008270">
    <property type="term" value="F:zinc ion binding"/>
    <property type="evidence" value="ECO:0007669"/>
    <property type="project" value="UniProtKB-UniRule"/>
</dbReference>
<evidence type="ECO:0000256" key="2">
    <source>
        <dbReference type="ARBA" id="ARBA00022723"/>
    </source>
</evidence>
<evidence type="ECO:0000256" key="3">
    <source>
        <dbReference type="ARBA" id="ARBA00022771"/>
    </source>
</evidence>
<dbReference type="SMART" id="SM00575">
    <property type="entry name" value="ZnF_PMZ"/>
    <property type="match status" value="1"/>
</dbReference>
<dbReference type="AlphaFoldDB" id="A0AAV9A2E7"/>
<dbReference type="InterPro" id="IPR031052">
    <property type="entry name" value="FHY3/FAR1"/>
</dbReference>
<proteinExistence type="inferred from homology"/>